<dbReference type="OrthoDB" id="2104739at2759"/>
<protein>
    <recommendedName>
        <fullName evidence="3">HNH nuclease domain-containing protein</fullName>
    </recommendedName>
</protein>
<evidence type="ECO:0000313" key="1">
    <source>
        <dbReference type="EMBL" id="KAJ5094447.1"/>
    </source>
</evidence>
<organism evidence="1 2">
    <name type="scientific">Penicillium angulare</name>
    <dbReference type="NCBI Taxonomy" id="116970"/>
    <lineage>
        <taxon>Eukaryota</taxon>
        <taxon>Fungi</taxon>
        <taxon>Dikarya</taxon>
        <taxon>Ascomycota</taxon>
        <taxon>Pezizomycotina</taxon>
        <taxon>Eurotiomycetes</taxon>
        <taxon>Eurotiomycetidae</taxon>
        <taxon>Eurotiales</taxon>
        <taxon>Aspergillaceae</taxon>
        <taxon>Penicillium</taxon>
    </lineage>
</organism>
<gene>
    <name evidence="1" type="ORF">N7456_010308</name>
</gene>
<reference evidence="1" key="2">
    <citation type="journal article" date="2023" name="IMA Fungus">
        <title>Comparative genomic study of the Penicillium genus elucidates a diverse pangenome and 15 lateral gene transfer events.</title>
        <authorList>
            <person name="Petersen C."/>
            <person name="Sorensen T."/>
            <person name="Nielsen M.R."/>
            <person name="Sondergaard T.E."/>
            <person name="Sorensen J.L."/>
            <person name="Fitzpatrick D.A."/>
            <person name="Frisvad J.C."/>
            <person name="Nielsen K.L."/>
        </authorList>
    </citation>
    <scope>NUCLEOTIDE SEQUENCE</scope>
    <source>
        <strain evidence="1">IBT 30069</strain>
    </source>
</reference>
<sequence length="274" mass="31983">MEGIKVRLRRYRPVNAKDKTLPVLDAFLTYLPEDGKNNLIQDLESLQSNQEIRAQADSLLALLLYPMVSLSASELNVSQPYNINGLVDILKSECLERDYKRCTITKMADYEAMRDISNEPHIGITECAPIIPFLLAPGGNSDNELSKEAVWDNLIRYFPAIEQEISFTRDDLKSTENAITMEYGLRWDFLKFWFALQPTQHTNLYRVKTYDENVAIEIVPNQTVFFTSQDAQYPLPSHVLLETQYYRRNTQRLWPCQVDFQNTYKYRTHFYPDN</sequence>
<accession>A0A9W9F6I7</accession>
<evidence type="ECO:0000313" key="2">
    <source>
        <dbReference type="Proteomes" id="UP001149165"/>
    </source>
</evidence>
<evidence type="ECO:0008006" key="3">
    <source>
        <dbReference type="Google" id="ProtNLM"/>
    </source>
</evidence>
<dbReference type="AlphaFoldDB" id="A0A9W9F6I7"/>
<name>A0A9W9F6I7_9EURO</name>
<dbReference type="Proteomes" id="UP001149165">
    <property type="component" value="Unassembled WGS sequence"/>
</dbReference>
<comment type="caution">
    <text evidence="1">The sequence shown here is derived from an EMBL/GenBank/DDBJ whole genome shotgun (WGS) entry which is preliminary data.</text>
</comment>
<proteinExistence type="predicted"/>
<dbReference type="EMBL" id="JAPQKH010000006">
    <property type="protein sequence ID" value="KAJ5094447.1"/>
    <property type="molecule type" value="Genomic_DNA"/>
</dbReference>
<reference evidence="1" key="1">
    <citation type="submission" date="2022-11" db="EMBL/GenBank/DDBJ databases">
        <authorList>
            <person name="Petersen C."/>
        </authorList>
    </citation>
    <scope>NUCLEOTIDE SEQUENCE</scope>
    <source>
        <strain evidence="1">IBT 30069</strain>
    </source>
</reference>
<keyword evidence="2" id="KW-1185">Reference proteome</keyword>